<evidence type="ECO:0000256" key="1">
    <source>
        <dbReference type="SAM" id="Phobius"/>
    </source>
</evidence>
<feature type="domain" description="EamA" evidence="2">
    <location>
        <begin position="13"/>
        <end position="144"/>
    </location>
</feature>
<dbReference type="PANTHER" id="PTHR22911:SF76">
    <property type="entry name" value="EAMA DOMAIN-CONTAINING PROTEIN"/>
    <property type="match status" value="1"/>
</dbReference>
<evidence type="ECO:0000313" key="4">
    <source>
        <dbReference type="Proteomes" id="UP000001304"/>
    </source>
</evidence>
<evidence type="ECO:0000259" key="2">
    <source>
        <dbReference type="Pfam" id="PF00892"/>
    </source>
</evidence>
<protein>
    <recommendedName>
        <fullName evidence="2">EamA domain-containing protein</fullName>
    </recommendedName>
</protein>
<feature type="transmembrane region" description="Helical" evidence="1">
    <location>
        <begin position="155"/>
        <end position="174"/>
    </location>
</feature>
<dbReference type="InterPro" id="IPR037185">
    <property type="entry name" value="EmrE-like"/>
</dbReference>
<sequence length="294" mass="33028">MDKELNRHGIANIMLFIIALVSIGSASILVRLSNASPYSCAFWRLFLASVFLYISSIITKNRLNLRELTERTTPLVIFSGICLGLHFVTWMDSLFRVPIAVSTTIVVAYPIHLMMIESVLEKEYPKIREIIGISIAYIGILMFFGGTVITRDIDIIGVVESFIASIFAAIYFYIGRIIRKRIDIYSYTIPTYITGSLIAIIYGFTVNDNVFLYIYNSWLWLLLLALIPMIGGHTIMNYLLKFYKSSRVSSIALGEPIVATLLSIPILGEIPSPHLILPMILTLSGIGIVLLYQE</sequence>
<keyword evidence="4" id="KW-1185">Reference proteome</keyword>
<feature type="transmembrane region" description="Helical" evidence="1">
    <location>
        <begin position="251"/>
        <end position="268"/>
    </location>
</feature>
<feature type="transmembrane region" description="Helical" evidence="1">
    <location>
        <begin position="274"/>
        <end position="292"/>
    </location>
</feature>
<dbReference type="EMBL" id="CP002098">
    <property type="protein sequence ID" value="ADM27105.1"/>
    <property type="molecule type" value="Genomic_DNA"/>
</dbReference>
<dbReference type="InterPro" id="IPR000620">
    <property type="entry name" value="EamA_dom"/>
</dbReference>
<name>E0SQN1_IGNAA</name>
<dbReference type="Proteomes" id="UP000001304">
    <property type="component" value="Chromosome"/>
</dbReference>
<dbReference type="SUPFAM" id="SSF103481">
    <property type="entry name" value="Multidrug resistance efflux transporter EmrE"/>
    <property type="match status" value="2"/>
</dbReference>
<dbReference type="BioCyc" id="IAGG583356:GHAH-268-MONOMER"/>
<keyword evidence="1" id="KW-1133">Transmembrane helix</keyword>
<dbReference type="Pfam" id="PF00892">
    <property type="entry name" value="EamA"/>
    <property type="match status" value="2"/>
</dbReference>
<dbReference type="AlphaFoldDB" id="E0SQN1"/>
<dbReference type="GO" id="GO:0016020">
    <property type="term" value="C:membrane"/>
    <property type="evidence" value="ECO:0007669"/>
    <property type="project" value="InterPro"/>
</dbReference>
<feature type="domain" description="EamA" evidence="2">
    <location>
        <begin position="157"/>
        <end position="290"/>
    </location>
</feature>
<feature type="transmembrane region" description="Helical" evidence="1">
    <location>
        <begin position="72"/>
        <end position="91"/>
    </location>
</feature>
<keyword evidence="1" id="KW-0472">Membrane</keyword>
<accession>E0SQN1</accession>
<dbReference type="KEGG" id="iag:Igag_0256"/>
<feature type="transmembrane region" description="Helical" evidence="1">
    <location>
        <begin position="217"/>
        <end position="239"/>
    </location>
</feature>
<dbReference type="PANTHER" id="PTHR22911">
    <property type="entry name" value="ACYL-MALONYL CONDENSING ENZYME-RELATED"/>
    <property type="match status" value="1"/>
</dbReference>
<feature type="transmembrane region" description="Helical" evidence="1">
    <location>
        <begin position="12"/>
        <end position="30"/>
    </location>
</feature>
<feature type="transmembrane region" description="Helical" evidence="1">
    <location>
        <begin position="130"/>
        <end position="149"/>
    </location>
</feature>
<organism evidence="3 4">
    <name type="scientific">Ignisphaera aggregans (strain DSM 17230 / JCM 13409 / AQ1.S1)</name>
    <dbReference type="NCBI Taxonomy" id="583356"/>
    <lineage>
        <taxon>Archaea</taxon>
        <taxon>Thermoproteota</taxon>
        <taxon>Thermoprotei</taxon>
        <taxon>Desulfurococcales</taxon>
        <taxon>Desulfurococcaceae</taxon>
        <taxon>Ignisphaera</taxon>
    </lineage>
</organism>
<gene>
    <name evidence="3" type="ordered locus">Igag_0256</name>
</gene>
<proteinExistence type="predicted"/>
<feature type="transmembrane region" description="Helical" evidence="1">
    <location>
        <begin position="186"/>
        <end position="205"/>
    </location>
</feature>
<feature type="transmembrane region" description="Helical" evidence="1">
    <location>
        <begin position="42"/>
        <end position="60"/>
    </location>
</feature>
<dbReference type="HOGENOM" id="CLU_033863_0_2_2"/>
<feature type="transmembrane region" description="Helical" evidence="1">
    <location>
        <begin position="97"/>
        <end position="118"/>
    </location>
</feature>
<evidence type="ECO:0000313" key="3">
    <source>
        <dbReference type="EMBL" id="ADM27105.1"/>
    </source>
</evidence>
<keyword evidence="1" id="KW-0812">Transmembrane</keyword>
<reference evidence="3 4" key="1">
    <citation type="journal article" date="2010" name="Stand. Genomic Sci.">
        <title>Complete genome sequence of Ignisphaera aggregans type strain (AQ1.S1).</title>
        <authorList>
            <person name="Goker M."/>
            <person name="Held B."/>
            <person name="Lapidus A."/>
            <person name="Nolan M."/>
            <person name="Spring S."/>
            <person name="Yasawong M."/>
            <person name="Lucas S."/>
            <person name="Glavina Del Rio T."/>
            <person name="Tice H."/>
            <person name="Cheng J.F."/>
            <person name="Goodwin L."/>
            <person name="Tapia R."/>
            <person name="Pitluck S."/>
            <person name="Liolios K."/>
            <person name="Ivanova N."/>
            <person name="Mavromatis K."/>
            <person name="Mikhailova N."/>
            <person name="Pati A."/>
            <person name="Chen A."/>
            <person name="Palaniappan K."/>
            <person name="Brambilla E."/>
            <person name="Land M."/>
            <person name="Hauser L."/>
            <person name="Chang Y.J."/>
            <person name="Jeffries C.D."/>
            <person name="Brettin T."/>
            <person name="Detter J.C."/>
            <person name="Han C."/>
            <person name="Rohde M."/>
            <person name="Sikorski J."/>
            <person name="Woyke T."/>
            <person name="Bristow J."/>
            <person name="Eisen J.A."/>
            <person name="Markowitz V."/>
            <person name="Hugenholtz P."/>
            <person name="Kyrpides N.C."/>
            <person name="Klenk H.P."/>
        </authorList>
    </citation>
    <scope>NUCLEOTIDE SEQUENCE [LARGE SCALE GENOMIC DNA]</scope>
    <source>
        <strain evidence="4">DSM 17230 / JCM 13409 / AQ1.S1</strain>
    </source>
</reference>